<dbReference type="InterPro" id="IPR029044">
    <property type="entry name" value="Nucleotide-diphossugar_trans"/>
</dbReference>
<keyword evidence="4" id="KW-1185">Reference proteome</keyword>
<dbReference type="RefSeq" id="WP_331790368.1">
    <property type="nucleotide sequence ID" value="NZ_BAAAUO010000003.1"/>
</dbReference>
<feature type="transmembrane region" description="Helical" evidence="2">
    <location>
        <begin position="70"/>
        <end position="92"/>
    </location>
</feature>
<evidence type="ECO:0000313" key="3">
    <source>
        <dbReference type="EMBL" id="MEF2253574.1"/>
    </source>
</evidence>
<dbReference type="Gene3D" id="3.90.550.10">
    <property type="entry name" value="Spore Coat Polysaccharide Biosynthesis Protein SpsA, Chain A"/>
    <property type="match status" value="1"/>
</dbReference>
<dbReference type="EMBL" id="JAZHOV010000001">
    <property type="protein sequence ID" value="MEF2253574.1"/>
    <property type="molecule type" value="Genomic_DNA"/>
</dbReference>
<reference evidence="3 4" key="1">
    <citation type="submission" date="2024-01" db="EMBL/GenBank/DDBJ databases">
        <title>the genome sequence of strain Microbacterium schleiferi NBRC 15075.</title>
        <authorList>
            <person name="Ding Y."/>
            <person name="Zhang G."/>
        </authorList>
    </citation>
    <scope>NUCLEOTIDE SEQUENCE [LARGE SCALE GENOMIC DNA]</scope>
    <source>
        <strain evidence="3 4">NBRC 15075</strain>
    </source>
</reference>
<dbReference type="SUPFAM" id="SSF53448">
    <property type="entry name" value="Nucleotide-diphospho-sugar transferases"/>
    <property type="match status" value="1"/>
</dbReference>
<organism evidence="3 4">
    <name type="scientific">Microbacterium schleiferi</name>
    <dbReference type="NCBI Taxonomy" id="69362"/>
    <lineage>
        <taxon>Bacteria</taxon>
        <taxon>Bacillati</taxon>
        <taxon>Actinomycetota</taxon>
        <taxon>Actinomycetes</taxon>
        <taxon>Micrococcales</taxon>
        <taxon>Microbacteriaceae</taxon>
        <taxon>Microbacterium</taxon>
    </lineage>
</organism>
<proteinExistence type="predicted"/>
<evidence type="ECO:0000313" key="4">
    <source>
        <dbReference type="Proteomes" id="UP001351900"/>
    </source>
</evidence>
<protein>
    <submittedName>
        <fullName evidence="3">Glycosyltransferase family 2 protein</fullName>
    </submittedName>
</protein>
<keyword evidence="2" id="KW-1133">Transmembrane helix</keyword>
<dbReference type="Proteomes" id="UP001351900">
    <property type="component" value="Unassembled WGS sequence"/>
</dbReference>
<name>A0ABU7V1K7_9MICO</name>
<accession>A0ABU7V1K7</accession>
<gene>
    <name evidence="3" type="ORF">V2V91_00315</name>
</gene>
<sequence>MGTTVRTRPQLGTEKDPTPLPPLHARPGTGALVRARLSIWVTMALWALYVFTAALTVLRGDNGADVADLLSTLTYVSVITLLTFSSIMYLLARSGAISRFNTHTRVPRRSIDDHFAHRQPPLTVLVPSYAEEPNLVRQALLSAALQEYPRLEVVLLIDDAPDPADSATHERLELTRALPDEIAALLAEPLDQARTAMAAHDAALRDGWCDAHAEMARVAEAYHAAATWLRLTAEEEPNDDNVDAFLREAVIGALARQLQHTADAAVDAAASAEEIDLRRVSQLLQRLVWVFTADIRRRRAPGRLRAATAEQALRVHGHRRPQRARAAP</sequence>
<comment type="caution">
    <text evidence="3">The sequence shown here is derived from an EMBL/GenBank/DDBJ whole genome shotgun (WGS) entry which is preliminary data.</text>
</comment>
<evidence type="ECO:0000256" key="1">
    <source>
        <dbReference type="SAM" id="MobiDB-lite"/>
    </source>
</evidence>
<keyword evidence="2" id="KW-0472">Membrane</keyword>
<evidence type="ECO:0000256" key="2">
    <source>
        <dbReference type="SAM" id="Phobius"/>
    </source>
</evidence>
<keyword evidence="2" id="KW-0812">Transmembrane</keyword>
<feature type="region of interest" description="Disordered" evidence="1">
    <location>
        <begin position="1"/>
        <end position="25"/>
    </location>
</feature>
<feature type="transmembrane region" description="Helical" evidence="2">
    <location>
        <begin position="37"/>
        <end position="58"/>
    </location>
</feature>